<gene>
    <name evidence="2" type="ORF">IPOD504_LOCUS16381</name>
</gene>
<sequence length="226" mass="24859">MCRILAVVLLQFASLSAAPLNLQLRHPLQKTAQHPQQMLQQQLLELQHLQGFQQKTDWPAQLGISPVIILLPSQIAAKNINDHTKISADTKSSNKEVVNEDLESITVDADTGDEDAAVEPQNIVLLPNYARLSLGDIIAAIPFLPIEINVPDTIGWAYNGISSGISSIISIFGRLPFVSRPTNPTEEVRLKSTLQLLQMKKQNSFASIILMPITPQIVPIQLPIQV</sequence>
<evidence type="ECO:0000313" key="3">
    <source>
        <dbReference type="Proteomes" id="UP000837857"/>
    </source>
</evidence>
<reference evidence="2" key="1">
    <citation type="submission" date="2022-03" db="EMBL/GenBank/DDBJ databases">
        <authorList>
            <person name="Martin H S."/>
        </authorList>
    </citation>
    <scope>NUCLEOTIDE SEQUENCE</scope>
</reference>
<organism evidence="2 3">
    <name type="scientific">Iphiclides podalirius</name>
    <name type="common">scarce swallowtail</name>
    <dbReference type="NCBI Taxonomy" id="110791"/>
    <lineage>
        <taxon>Eukaryota</taxon>
        <taxon>Metazoa</taxon>
        <taxon>Ecdysozoa</taxon>
        <taxon>Arthropoda</taxon>
        <taxon>Hexapoda</taxon>
        <taxon>Insecta</taxon>
        <taxon>Pterygota</taxon>
        <taxon>Neoptera</taxon>
        <taxon>Endopterygota</taxon>
        <taxon>Lepidoptera</taxon>
        <taxon>Glossata</taxon>
        <taxon>Ditrysia</taxon>
        <taxon>Papilionoidea</taxon>
        <taxon>Papilionidae</taxon>
        <taxon>Papilioninae</taxon>
        <taxon>Iphiclides</taxon>
    </lineage>
</organism>
<evidence type="ECO:0000313" key="2">
    <source>
        <dbReference type="EMBL" id="CAH2074969.1"/>
    </source>
</evidence>
<feature type="signal peptide" evidence="1">
    <location>
        <begin position="1"/>
        <end position="17"/>
    </location>
</feature>
<evidence type="ECO:0000256" key="1">
    <source>
        <dbReference type="SAM" id="SignalP"/>
    </source>
</evidence>
<protein>
    <submittedName>
        <fullName evidence="2">Uncharacterized protein</fullName>
    </submittedName>
</protein>
<feature type="chain" id="PRO_5046138224" evidence="1">
    <location>
        <begin position="18"/>
        <end position="226"/>
    </location>
</feature>
<dbReference type="Proteomes" id="UP000837857">
    <property type="component" value="Chromosome 8"/>
</dbReference>
<dbReference type="EMBL" id="OW152820">
    <property type="protein sequence ID" value="CAH2074969.1"/>
    <property type="molecule type" value="Genomic_DNA"/>
</dbReference>
<keyword evidence="3" id="KW-1185">Reference proteome</keyword>
<feature type="non-terminal residue" evidence="2">
    <location>
        <position position="1"/>
    </location>
</feature>
<name>A0ABN8J2P7_9NEOP</name>
<keyword evidence="1" id="KW-0732">Signal</keyword>
<accession>A0ABN8J2P7</accession>
<proteinExistence type="predicted"/>